<dbReference type="GO" id="GO:0016887">
    <property type="term" value="F:ATP hydrolysis activity"/>
    <property type="evidence" value="ECO:0007669"/>
    <property type="project" value="InterPro"/>
</dbReference>
<evidence type="ECO:0000256" key="3">
    <source>
        <dbReference type="ARBA" id="ARBA00022475"/>
    </source>
</evidence>
<evidence type="ECO:0000259" key="12">
    <source>
        <dbReference type="PROSITE" id="PS50893"/>
    </source>
</evidence>
<keyword evidence="15" id="KW-1185">Reference proteome</keyword>
<dbReference type="PROSITE" id="PS50893">
    <property type="entry name" value="ABC_TRANSPORTER_2"/>
    <property type="match status" value="1"/>
</dbReference>
<dbReference type="SUPFAM" id="SSF52540">
    <property type="entry name" value="P-loop containing nucleoside triphosphate hydrolases"/>
    <property type="match status" value="1"/>
</dbReference>
<keyword evidence="4" id="KW-0997">Cell inner membrane</keyword>
<evidence type="ECO:0000256" key="9">
    <source>
        <dbReference type="ARBA" id="ARBA00023136"/>
    </source>
</evidence>
<feature type="transmembrane region" description="Helical" evidence="11">
    <location>
        <begin position="105"/>
        <end position="127"/>
    </location>
</feature>
<sequence>MTSPCSIFRNIPQQIVGSLIQPFYASIILFIIDWRLALAAIIGVPLFWAITIWTDRIYQRVFADLHRARSEATAVMLQQARGAAVLRGNPDSKVARRYDTAMRGLAAASIAMSVKGTPASAIGAIVVESGQVLLIAVGAALYLGGSVSAATLLIFLFLSLTFYQPIQELSGLAGYRLNQQQIAAKIGEVWDAQTLSEPAQPASPSGTTIEFDQVRFGCGEETTLHEVSFRAQAGELTALVGKSGAGKTIIASLVARLWDVDSGAIRIDGADVRDLGSASVTSLVTAVFQDVYLFDDTVRANLALGRPDATDAEIWDALVAAQCDDVVAALPEGLDTVLTEGGSDLSGGQRQRLSIARALLKNSPILILDEAVAAVDPGTEDRIQAALSTLLAGRTVIVIAHRLSAIANADRIVVVDRGTVVGSGGHDSLLLTCDEYRVLAAVQGLEPNQNRSNNAFEKVDQR</sequence>
<dbReference type="InterPro" id="IPR011527">
    <property type="entry name" value="ABC1_TM_dom"/>
</dbReference>
<dbReference type="EMBL" id="WBKB01000005">
    <property type="protein sequence ID" value="KAB1642573.1"/>
    <property type="molecule type" value="Genomic_DNA"/>
</dbReference>
<dbReference type="GO" id="GO:0015421">
    <property type="term" value="F:ABC-type oligopeptide transporter activity"/>
    <property type="evidence" value="ECO:0007669"/>
    <property type="project" value="TreeGrafter"/>
</dbReference>
<dbReference type="FunFam" id="3.40.50.300:FF:000221">
    <property type="entry name" value="Multidrug ABC transporter ATP-binding protein"/>
    <property type="match status" value="1"/>
</dbReference>
<dbReference type="Proteomes" id="UP000433493">
    <property type="component" value="Unassembled WGS sequence"/>
</dbReference>
<evidence type="ECO:0000313" key="15">
    <source>
        <dbReference type="Proteomes" id="UP000433493"/>
    </source>
</evidence>
<evidence type="ECO:0000256" key="1">
    <source>
        <dbReference type="ARBA" id="ARBA00004429"/>
    </source>
</evidence>
<dbReference type="OrthoDB" id="9806127at2"/>
<dbReference type="InterPro" id="IPR039421">
    <property type="entry name" value="Type_1_exporter"/>
</dbReference>
<evidence type="ECO:0000256" key="5">
    <source>
        <dbReference type="ARBA" id="ARBA00022692"/>
    </source>
</evidence>
<comment type="similarity">
    <text evidence="10">Belongs to the ABC transporter superfamily. Siderophore-Fe(3+) uptake transporter (SIUT) (TC 3.A.1.21) family.</text>
</comment>
<keyword evidence="7 14" id="KW-0067">ATP-binding</keyword>
<dbReference type="SMART" id="SM00382">
    <property type="entry name" value="AAA"/>
    <property type="match status" value="1"/>
</dbReference>
<dbReference type="Pfam" id="PF00005">
    <property type="entry name" value="ABC_tran"/>
    <property type="match status" value="1"/>
</dbReference>
<evidence type="ECO:0000259" key="13">
    <source>
        <dbReference type="PROSITE" id="PS50929"/>
    </source>
</evidence>
<feature type="domain" description="ABC transmembrane type-1" evidence="13">
    <location>
        <begin position="15"/>
        <end position="178"/>
    </location>
</feature>
<feature type="transmembrane region" description="Helical" evidence="11">
    <location>
        <begin position="23"/>
        <end position="50"/>
    </location>
</feature>
<dbReference type="InterPro" id="IPR003593">
    <property type="entry name" value="AAA+_ATPase"/>
</dbReference>
<feature type="domain" description="ABC transporter" evidence="12">
    <location>
        <begin position="209"/>
        <end position="442"/>
    </location>
</feature>
<dbReference type="PROSITE" id="PS50929">
    <property type="entry name" value="ABC_TM1F"/>
    <property type="match status" value="1"/>
</dbReference>
<proteinExistence type="inferred from homology"/>
<dbReference type="Gene3D" id="3.40.50.300">
    <property type="entry name" value="P-loop containing nucleotide triphosphate hydrolases"/>
    <property type="match status" value="1"/>
</dbReference>
<comment type="caution">
    <text evidence="14">The sequence shown here is derived from an EMBL/GenBank/DDBJ whole genome shotgun (WGS) entry which is preliminary data.</text>
</comment>
<dbReference type="PANTHER" id="PTHR43394:SF1">
    <property type="entry name" value="ATP-BINDING CASSETTE SUB-FAMILY B MEMBER 10, MITOCHONDRIAL"/>
    <property type="match status" value="1"/>
</dbReference>
<dbReference type="SUPFAM" id="SSF90123">
    <property type="entry name" value="ABC transporter transmembrane region"/>
    <property type="match status" value="1"/>
</dbReference>
<dbReference type="GO" id="GO:0005886">
    <property type="term" value="C:plasma membrane"/>
    <property type="evidence" value="ECO:0007669"/>
    <property type="project" value="UniProtKB-SubCell"/>
</dbReference>
<gene>
    <name evidence="14" type="ORF">F8O05_08860</name>
</gene>
<evidence type="ECO:0000256" key="6">
    <source>
        <dbReference type="ARBA" id="ARBA00022741"/>
    </source>
</evidence>
<evidence type="ECO:0000256" key="2">
    <source>
        <dbReference type="ARBA" id="ARBA00022448"/>
    </source>
</evidence>
<evidence type="ECO:0000256" key="4">
    <source>
        <dbReference type="ARBA" id="ARBA00022519"/>
    </source>
</evidence>
<evidence type="ECO:0000256" key="10">
    <source>
        <dbReference type="ARBA" id="ARBA00023455"/>
    </source>
</evidence>
<evidence type="ECO:0000256" key="7">
    <source>
        <dbReference type="ARBA" id="ARBA00022840"/>
    </source>
</evidence>
<dbReference type="GO" id="GO:0005524">
    <property type="term" value="F:ATP binding"/>
    <property type="evidence" value="ECO:0007669"/>
    <property type="project" value="UniProtKB-KW"/>
</dbReference>
<evidence type="ECO:0000313" key="14">
    <source>
        <dbReference type="EMBL" id="KAB1642573.1"/>
    </source>
</evidence>
<keyword evidence="6" id="KW-0547">Nucleotide-binding</keyword>
<name>A0A7J5B9T9_9MICO</name>
<dbReference type="Gene3D" id="1.20.1560.10">
    <property type="entry name" value="ABC transporter type 1, transmembrane domain"/>
    <property type="match status" value="1"/>
</dbReference>
<reference evidence="14 15" key="1">
    <citation type="submission" date="2019-09" db="EMBL/GenBank/DDBJ databases">
        <title>Phylogeny of genus Pseudoclavibacter and closely related genus.</title>
        <authorList>
            <person name="Li Y."/>
        </authorList>
    </citation>
    <scope>NUCLEOTIDE SEQUENCE [LARGE SCALE GENOMIC DNA]</scope>
    <source>
        <strain evidence="14 15">KCTC 13959</strain>
    </source>
</reference>
<evidence type="ECO:0000256" key="8">
    <source>
        <dbReference type="ARBA" id="ARBA00022989"/>
    </source>
</evidence>
<dbReference type="Pfam" id="PF00664">
    <property type="entry name" value="ABC_membrane"/>
    <property type="match status" value="1"/>
</dbReference>
<dbReference type="PANTHER" id="PTHR43394">
    <property type="entry name" value="ATP-DEPENDENT PERMEASE MDL1, MITOCHONDRIAL"/>
    <property type="match status" value="1"/>
</dbReference>
<dbReference type="InterPro" id="IPR027417">
    <property type="entry name" value="P-loop_NTPase"/>
</dbReference>
<keyword evidence="8 11" id="KW-1133">Transmembrane helix</keyword>
<protein>
    <submittedName>
        <fullName evidence="14">ABC transporter ATP-binding protein</fullName>
    </submittedName>
</protein>
<dbReference type="InterPro" id="IPR017871">
    <property type="entry name" value="ABC_transporter-like_CS"/>
</dbReference>
<dbReference type="InterPro" id="IPR036640">
    <property type="entry name" value="ABC1_TM_sf"/>
</dbReference>
<dbReference type="InterPro" id="IPR003439">
    <property type="entry name" value="ABC_transporter-like_ATP-bd"/>
</dbReference>
<keyword evidence="5 11" id="KW-0812">Transmembrane</keyword>
<keyword evidence="3" id="KW-1003">Cell membrane</keyword>
<keyword evidence="2" id="KW-0813">Transport</keyword>
<dbReference type="PROSITE" id="PS00211">
    <property type="entry name" value="ABC_TRANSPORTER_1"/>
    <property type="match status" value="1"/>
</dbReference>
<dbReference type="RefSeq" id="WP_158052376.1">
    <property type="nucleotide sequence ID" value="NZ_WBKB01000005.1"/>
</dbReference>
<dbReference type="AlphaFoldDB" id="A0A7J5B9T9"/>
<keyword evidence="9 11" id="KW-0472">Membrane</keyword>
<organism evidence="14 15">
    <name type="scientific">Gulosibacter chungangensis</name>
    <dbReference type="NCBI Taxonomy" id="979746"/>
    <lineage>
        <taxon>Bacteria</taxon>
        <taxon>Bacillati</taxon>
        <taxon>Actinomycetota</taxon>
        <taxon>Actinomycetes</taxon>
        <taxon>Micrococcales</taxon>
        <taxon>Microbacteriaceae</taxon>
        <taxon>Gulosibacter</taxon>
    </lineage>
</organism>
<accession>A0A7J5B9T9</accession>
<comment type="subcellular location">
    <subcellularLocation>
        <location evidence="1">Cell inner membrane</location>
        <topology evidence="1">Multi-pass membrane protein</topology>
    </subcellularLocation>
</comment>
<feature type="transmembrane region" description="Helical" evidence="11">
    <location>
        <begin position="133"/>
        <end position="158"/>
    </location>
</feature>
<evidence type="ECO:0000256" key="11">
    <source>
        <dbReference type="SAM" id="Phobius"/>
    </source>
</evidence>